<name>A0ABS2R328_9BACI</name>
<sequence length="174" mass="19979">MTDHNTVNKVRAVAEGKILIIERSFQAPRELVFTAFSEQEHLEKWWGPKGWQTKSVSFEFKPGGIWHYCMTCTDPNMGEYYQQESWGKMLFHEMIVPEKIVYTDVFCDKDGNSVEDMPEMSASMVFTEQEGVTKVTIKTEFPSVEALQKAMEMGVVEGVSSQYERLDELLTKIG</sequence>
<evidence type="ECO:0000313" key="4">
    <source>
        <dbReference type="Proteomes" id="UP000823485"/>
    </source>
</evidence>
<dbReference type="Pfam" id="PF08327">
    <property type="entry name" value="AHSA1"/>
    <property type="match status" value="1"/>
</dbReference>
<accession>A0ABS2R328</accession>
<dbReference type="SUPFAM" id="SSF55961">
    <property type="entry name" value="Bet v1-like"/>
    <property type="match status" value="1"/>
</dbReference>
<dbReference type="InterPro" id="IPR013538">
    <property type="entry name" value="ASHA1/2-like_C"/>
</dbReference>
<reference evidence="3 4" key="1">
    <citation type="submission" date="2021-01" db="EMBL/GenBank/DDBJ databases">
        <title>Genomic Encyclopedia of Type Strains, Phase IV (KMG-IV): sequencing the most valuable type-strain genomes for metagenomic binning, comparative biology and taxonomic classification.</title>
        <authorList>
            <person name="Goeker M."/>
        </authorList>
    </citation>
    <scope>NUCLEOTIDE SEQUENCE [LARGE SCALE GENOMIC DNA]</scope>
    <source>
        <strain evidence="3 4">DSM 105453</strain>
    </source>
</reference>
<gene>
    <name evidence="3" type="ORF">JOC94_001020</name>
</gene>
<dbReference type="Gene3D" id="3.30.530.20">
    <property type="match status" value="1"/>
</dbReference>
<evidence type="ECO:0000256" key="1">
    <source>
        <dbReference type="ARBA" id="ARBA00006817"/>
    </source>
</evidence>
<dbReference type="EMBL" id="JAFBFH010000005">
    <property type="protein sequence ID" value="MBM7714048.1"/>
    <property type="molecule type" value="Genomic_DNA"/>
</dbReference>
<comment type="similarity">
    <text evidence="1">Belongs to the AHA1 family.</text>
</comment>
<proteinExistence type="inferred from homology"/>
<organism evidence="3 4">
    <name type="scientific">Siminovitchia thermophila</name>
    <dbReference type="NCBI Taxonomy" id="1245522"/>
    <lineage>
        <taxon>Bacteria</taxon>
        <taxon>Bacillati</taxon>
        <taxon>Bacillota</taxon>
        <taxon>Bacilli</taxon>
        <taxon>Bacillales</taxon>
        <taxon>Bacillaceae</taxon>
        <taxon>Siminovitchia</taxon>
    </lineage>
</organism>
<protein>
    <submittedName>
        <fullName evidence="3">Uncharacterized protein YndB with AHSA1/START domain</fullName>
    </submittedName>
</protein>
<keyword evidence="4" id="KW-1185">Reference proteome</keyword>
<dbReference type="InterPro" id="IPR023393">
    <property type="entry name" value="START-like_dom_sf"/>
</dbReference>
<evidence type="ECO:0000259" key="2">
    <source>
        <dbReference type="Pfam" id="PF08327"/>
    </source>
</evidence>
<evidence type="ECO:0000313" key="3">
    <source>
        <dbReference type="EMBL" id="MBM7714048.1"/>
    </source>
</evidence>
<comment type="caution">
    <text evidence="3">The sequence shown here is derived from an EMBL/GenBank/DDBJ whole genome shotgun (WGS) entry which is preliminary data.</text>
</comment>
<dbReference type="RefSeq" id="WP_077113728.1">
    <property type="nucleotide sequence ID" value="NZ_JAFBFH010000005.1"/>
</dbReference>
<feature type="domain" description="Activator of Hsp90 ATPase homologue 1/2-like C-terminal" evidence="2">
    <location>
        <begin position="27"/>
        <end position="170"/>
    </location>
</feature>
<dbReference type="Proteomes" id="UP000823485">
    <property type="component" value="Unassembled WGS sequence"/>
</dbReference>